<accession>A0A7Y9DJC6</accession>
<dbReference type="InterPro" id="IPR001920">
    <property type="entry name" value="Asp/Glu_race"/>
</dbReference>
<dbReference type="Pfam" id="PF01177">
    <property type="entry name" value="Asp_Glu_race"/>
    <property type="match status" value="1"/>
</dbReference>
<dbReference type="GO" id="GO:0047689">
    <property type="term" value="F:aspartate racemase activity"/>
    <property type="evidence" value="ECO:0007669"/>
    <property type="project" value="UniProtKB-EC"/>
</dbReference>
<organism evidence="3 4">
    <name type="scientific">Kineococcus aurantiacus</name>
    <dbReference type="NCBI Taxonomy" id="37633"/>
    <lineage>
        <taxon>Bacteria</taxon>
        <taxon>Bacillati</taxon>
        <taxon>Actinomycetota</taxon>
        <taxon>Actinomycetes</taxon>
        <taxon>Kineosporiales</taxon>
        <taxon>Kineosporiaceae</taxon>
        <taxon>Kineococcus</taxon>
    </lineage>
</organism>
<dbReference type="AlphaFoldDB" id="A0A7Y9DJC6"/>
<evidence type="ECO:0000256" key="1">
    <source>
        <dbReference type="ARBA" id="ARBA00007847"/>
    </source>
</evidence>
<dbReference type="SUPFAM" id="SSF53681">
    <property type="entry name" value="Aspartate/glutamate racemase"/>
    <property type="match status" value="2"/>
</dbReference>
<gene>
    <name evidence="3" type="ORF">BJ968_000162</name>
</gene>
<dbReference type="EMBL" id="JACCBB010000001">
    <property type="protein sequence ID" value="NYD20622.1"/>
    <property type="molecule type" value="Genomic_DNA"/>
</dbReference>
<dbReference type="Proteomes" id="UP000521922">
    <property type="component" value="Unassembled WGS sequence"/>
</dbReference>
<dbReference type="RefSeq" id="WP_179748363.1">
    <property type="nucleotide sequence ID" value="NZ_BAAAGN010000002.1"/>
</dbReference>
<proteinExistence type="inferred from homology"/>
<comment type="similarity">
    <text evidence="1">Belongs to the aspartate/glutamate racemases family.</text>
</comment>
<sequence>MKTIGLLGGMSWESTAEYYRLLNVAVRDRLGGVHSARVVLDSVDFADVEELQRTDRWQEAGQLLAARARAVEAAGADVLLLCTNTMHEVIGAVEEAVRVPVLHIADATAAAVDVGRVGLLGTRFTMERAFYRDRLAGHGIEVLVPAEPDRTTVHDVIYDELVRGVVTEGSRRAYRDVIDRLVARGAQGVVLGCTEIELLVGPGDSPVPVFPTTQLHVRAAVDHALGGLSPR</sequence>
<keyword evidence="4" id="KW-1185">Reference proteome</keyword>
<dbReference type="PANTHER" id="PTHR21198">
    <property type="entry name" value="GLUTAMATE RACEMASE"/>
    <property type="match status" value="1"/>
</dbReference>
<evidence type="ECO:0000313" key="4">
    <source>
        <dbReference type="Proteomes" id="UP000521922"/>
    </source>
</evidence>
<protein>
    <submittedName>
        <fullName evidence="3">Aspartate racemase</fullName>
        <ecNumber evidence="3">5.1.1.13</ecNumber>
    </submittedName>
</protein>
<dbReference type="PANTHER" id="PTHR21198:SF7">
    <property type="entry name" value="ASPARTATE-GLUTAMATE RACEMASE FAMILY"/>
    <property type="match status" value="1"/>
</dbReference>
<dbReference type="InterPro" id="IPR015942">
    <property type="entry name" value="Asp/Glu/hydantoin_racemase"/>
</dbReference>
<keyword evidence="2 3" id="KW-0413">Isomerase</keyword>
<evidence type="ECO:0000256" key="2">
    <source>
        <dbReference type="ARBA" id="ARBA00023235"/>
    </source>
</evidence>
<dbReference type="Gene3D" id="3.40.50.1860">
    <property type="match status" value="2"/>
</dbReference>
<reference evidence="3 4" key="1">
    <citation type="submission" date="2020-07" db="EMBL/GenBank/DDBJ databases">
        <title>Sequencing the genomes of 1000 actinobacteria strains.</title>
        <authorList>
            <person name="Klenk H.-P."/>
        </authorList>
    </citation>
    <scope>NUCLEOTIDE SEQUENCE [LARGE SCALE GENOMIC DNA]</scope>
    <source>
        <strain evidence="3 4">DSM 7487</strain>
    </source>
</reference>
<dbReference type="InterPro" id="IPR004380">
    <property type="entry name" value="Asp_race"/>
</dbReference>
<comment type="caution">
    <text evidence="3">The sequence shown here is derived from an EMBL/GenBank/DDBJ whole genome shotgun (WGS) entry which is preliminary data.</text>
</comment>
<dbReference type="NCBIfam" id="TIGR00035">
    <property type="entry name" value="asp_race"/>
    <property type="match status" value="1"/>
</dbReference>
<evidence type="ECO:0000313" key="3">
    <source>
        <dbReference type="EMBL" id="NYD20622.1"/>
    </source>
</evidence>
<name>A0A7Y9DJC6_9ACTN</name>
<dbReference type="EC" id="5.1.1.13" evidence="3"/>